<proteinExistence type="predicted"/>
<dbReference type="Proteomes" id="UP001165960">
    <property type="component" value="Unassembled WGS sequence"/>
</dbReference>
<keyword evidence="2" id="KW-1185">Reference proteome</keyword>
<evidence type="ECO:0000313" key="1">
    <source>
        <dbReference type="EMBL" id="KAJ9079462.1"/>
    </source>
</evidence>
<accession>A0ACC2TXX9</accession>
<comment type="caution">
    <text evidence="1">The sequence shown here is derived from an EMBL/GenBank/DDBJ whole genome shotgun (WGS) entry which is preliminary data.</text>
</comment>
<sequence length="256" mass="30407">MELLLLVALLPLTLANVCYGRGACIFDFQQTQAFMSFTHGLQIATTNSDAINKYKEISNALFDLYKAKDTYERANYTMAYDYITKSHDFVRNLLQESYSNARNRLVAIYDMRKHDYKNQDLVRHEYRVSDIELHDVLSKFIGETTEIRNLKVTEIRERMDEIRARVRTLEDEELQSEREQLALEHRGPEMHEVEDELLRRVESRRQNSIIPYDPRSQITKKDKEYLLRMKRMMDKIKVPGPKKIKVLDNEELDQYS</sequence>
<evidence type="ECO:0000313" key="2">
    <source>
        <dbReference type="Proteomes" id="UP001165960"/>
    </source>
</evidence>
<protein>
    <submittedName>
        <fullName evidence="1">Uncharacterized protein</fullName>
    </submittedName>
</protein>
<organism evidence="1 2">
    <name type="scientific">Entomophthora muscae</name>
    <dbReference type="NCBI Taxonomy" id="34485"/>
    <lineage>
        <taxon>Eukaryota</taxon>
        <taxon>Fungi</taxon>
        <taxon>Fungi incertae sedis</taxon>
        <taxon>Zoopagomycota</taxon>
        <taxon>Entomophthoromycotina</taxon>
        <taxon>Entomophthoromycetes</taxon>
        <taxon>Entomophthorales</taxon>
        <taxon>Entomophthoraceae</taxon>
        <taxon>Entomophthora</taxon>
    </lineage>
</organism>
<reference evidence="1" key="1">
    <citation type="submission" date="2022-04" db="EMBL/GenBank/DDBJ databases">
        <title>Genome of the entomopathogenic fungus Entomophthora muscae.</title>
        <authorList>
            <person name="Elya C."/>
            <person name="Lovett B.R."/>
            <person name="Lee E."/>
            <person name="Macias A.M."/>
            <person name="Hajek A.E."/>
            <person name="De Bivort B.L."/>
            <person name="Kasson M.T."/>
            <person name="De Fine Licht H.H."/>
            <person name="Stajich J.E."/>
        </authorList>
    </citation>
    <scope>NUCLEOTIDE SEQUENCE</scope>
    <source>
        <strain evidence="1">Berkeley</strain>
    </source>
</reference>
<gene>
    <name evidence="1" type="ORF">DSO57_1035073</name>
</gene>
<dbReference type="EMBL" id="QTSX02001723">
    <property type="protein sequence ID" value="KAJ9079462.1"/>
    <property type="molecule type" value="Genomic_DNA"/>
</dbReference>
<name>A0ACC2TXX9_9FUNG</name>